<dbReference type="InterPro" id="IPR005895">
    <property type="entry name" value="ABC_transptr_haem_export_CcmA"/>
</dbReference>
<dbReference type="GO" id="GO:0017004">
    <property type="term" value="P:cytochrome complex assembly"/>
    <property type="evidence" value="ECO:0007669"/>
    <property type="project" value="UniProtKB-KW"/>
</dbReference>
<dbReference type="AlphaFoldDB" id="A0A6G7YQC1"/>
<keyword evidence="6" id="KW-0472">Membrane</keyword>
<dbReference type="EMBL" id="CP049869">
    <property type="protein sequence ID" value="QIK78934.1"/>
    <property type="molecule type" value="Genomic_DNA"/>
</dbReference>
<sequence>MTSPLLRFSDVALVRGGRLLFERLSFDLLPGGAVQVLGPNGIGKSSLIRLAAGLLTPTEGTVDAVNLALSDDKVALDRELPLGRALAFWAKGRGPDEQSAALRLFDLQGLVEVPVRLLSTGQLKRAGLARAALSSAPLWLLDEPLNGLDQDSAERLDHAVAMHRQSGGAVLAASHVPLGGAWTRLELAA</sequence>
<dbReference type="PANTHER" id="PTHR43499:SF1">
    <property type="entry name" value="ABC TRANSPORTER I FAMILY MEMBER 1"/>
    <property type="match status" value="1"/>
</dbReference>
<dbReference type="PANTHER" id="PTHR43499">
    <property type="entry name" value="ABC TRANSPORTER I FAMILY MEMBER 1"/>
    <property type="match status" value="1"/>
</dbReference>
<keyword evidence="1" id="KW-0813">Transport</keyword>
<name>A0A6G7YQC1_9SPHN</name>
<evidence type="ECO:0000256" key="6">
    <source>
        <dbReference type="ARBA" id="ARBA00023136"/>
    </source>
</evidence>
<evidence type="ECO:0000256" key="2">
    <source>
        <dbReference type="ARBA" id="ARBA00022741"/>
    </source>
</evidence>
<dbReference type="NCBIfam" id="TIGR01189">
    <property type="entry name" value="ccmA"/>
    <property type="match status" value="1"/>
</dbReference>
<dbReference type="GO" id="GO:0016887">
    <property type="term" value="F:ATP hydrolysis activity"/>
    <property type="evidence" value="ECO:0007669"/>
    <property type="project" value="InterPro"/>
</dbReference>
<evidence type="ECO:0000256" key="1">
    <source>
        <dbReference type="ARBA" id="ARBA00022448"/>
    </source>
</evidence>
<dbReference type="RefSeq" id="WP_166411325.1">
    <property type="nucleotide sequence ID" value="NZ_CP049869.1"/>
</dbReference>
<keyword evidence="4 8" id="KW-0067">ATP-binding</keyword>
<evidence type="ECO:0000256" key="3">
    <source>
        <dbReference type="ARBA" id="ARBA00022748"/>
    </source>
</evidence>
<keyword evidence="9" id="KW-1185">Reference proteome</keyword>
<feature type="domain" description="ABC transporter" evidence="7">
    <location>
        <begin position="6"/>
        <end position="187"/>
    </location>
</feature>
<evidence type="ECO:0000313" key="9">
    <source>
        <dbReference type="Proteomes" id="UP000503222"/>
    </source>
</evidence>
<dbReference type="Pfam" id="PF00005">
    <property type="entry name" value="ABC_tran"/>
    <property type="match status" value="1"/>
</dbReference>
<keyword evidence="3" id="KW-0201">Cytochrome c-type biogenesis</keyword>
<gene>
    <name evidence="8" type="primary">ccmA</name>
    <name evidence="8" type="ORF">G7077_08520</name>
</gene>
<proteinExistence type="predicted"/>
<dbReference type="GO" id="GO:0005524">
    <property type="term" value="F:ATP binding"/>
    <property type="evidence" value="ECO:0007669"/>
    <property type="project" value="UniProtKB-KW"/>
</dbReference>
<dbReference type="SMART" id="SM00382">
    <property type="entry name" value="AAA"/>
    <property type="match status" value="1"/>
</dbReference>
<evidence type="ECO:0000256" key="4">
    <source>
        <dbReference type="ARBA" id="ARBA00022840"/>
    </source>
</evidence>
<evidence type="ECO:0000313" key="8">
    <source>
        <dbReference type="EMBL" id="QIK78934.1"/>
    </source>
</evidence>
<dbReference type="InterPro" id="IPR003593">
    <property type="entry name" value="AAA+_ATPase"/>
</dbReference>
<dbReference type="InterPro" id="IPR003439">
    <property type="entry name" value="ABC_transporter-like_ATP-bd"/>
</dbReference>
<evidence type="ECO:0000256" key="5">
    <source>
        <dbReference type="ARBA" id="ARBA00022967"/>
    </source>
</evidence>
<protein>
    <submittedName>
        <fullName evidence="8">Heme ABC exporter ATP-binding protein CcmA</fullName>
    </submittedName>
</protein>
<evidence type="ECO:0000259" key="7">
    <source>
        <dbReference type="PROSITE" id="PS50893"/>
    </source>
</evidence>
<dbReference type="PROSITE" id="PS50893">
    <property type="entry name" value="ABC_TRANSPORTER_2"/>
    <property type="match status" value="1"/>
</dbReference>
<dbReference type="Proteomes" id="UP000503222">
    <property type="component" value="Chromosome"/>
</dbReference>
<dbReference type="Gene3D" id="3.40.50.300">
    <property type="entry name" value="P-loop containing nucleotide triphosphate hydrolases"/>
    <property type="match status" value="1"/>
</dbReference>
<dbReference type="SUPFAM" id="SSF52540">
    <property type="entry name" value="P-loop containing nucleoside triphosphate hydrolases"/>
    <property type="match status" value="1"/>
</dbReference>
<dbReference type="GO" id="GO:0022857">
    <property type="term" value="F:transmembrane transporter activity"/>
    <property type="evidence" value="ECO:0007669"/>
    <property type="project" value="InterPro"/>
</dbReference>
<reference evidence="8 9" key="1">
    <citation type="submission" date="2020-03" db="EMBL/GenBank/DDBJ databases">
        <title>Sphingomonas sp. nov., isolated from fish.</title>
        <authorList>
            <person name="Hyun D.-W."/>
            <person name="Bae J.-W."/>
        </authorList>
    </citation>
    <scope>NUCLEOTIDE SEQUENCE [LARGE SCALE GENOMIC DNA]</scope>
    <source>
        <strain evidence="8 9">HDW15B</strain>
    </source>
</reference>
<accession>A0A6G7YQC1</accession>
<keyword evidence="2" id="KW-0547">Nucleotide-binding</keyword>
<organism evidence="8 9">
    <name type="scientific">Sphingomonas piscis</name>
    <dbReference type="NCBI Taxonomy" id="2714943"/>
    <lineage>
        <taxon>Bacteria</taxon>
        <taxon>Pseudomonadati</taxon>
        <taxon>Pseudomonadota</taxon>
        <taxon>Alphaproteobacteria</taxon>
        <taxon>Sphingomonadales</taxon>
        <taxon>Sphingomonadaceae</taxon>
        <taxon>Sphingomonas</taxon>
    </lineage>
</organism>
<dbReference type="KEGG" id="spii:G7077_08520"/>
<dbReference type="InterPro" id="IPR027417">
    <property type="entry name" value="P-loop_NTPase"/>
</dbReference>
<keyword evidence="5" id="KW-1278">Translocase</keyword>